<proteinExistence type="inferred from homology"/>
<dbReference type="EMBL" id="JNFA01000011">
    <property type="protein sequence ID" value="KGL42538.1"/>
    <property type="molecule type" value="Genomic_DNA"/>
</dbReference>
<dbReference type="GeneID" id="58716488"/>
<dbReference type="EMBL" id="JAARMV010000001">
    <property type="protein sequence ID" value="MBC2371187.1"/>
    <property type="molecule type" value="Genomic_DNA"/>
</dbReference>
<dbReference type="EMBL" id="JAARRW010000002">
    <property type="protein sequence ID" value="MBC1561278.1"/>
    <property type="molecule type" value="Genomic_DNA"/>
</dbReference>
<evidence type="ECO:0000313" key="13">
    <source>
        <dbReference type="Proteomes" id="UP000541955"/>
    </source>
</evidence>
<dbReference type="InterPro" id="IPR003856">
    <property type="entry name" value="LPS_length_determ_N"/>
</dbReference>
<accession>A0A099WDF4</accession>
<dbReference type="GO" id="GO:0004713">
    <property type="term" value="F:protein tyrosine kinase activity"/>
    <property type="evidence" value="ECO:0007669"/>
    <property type="project" value="TreeGrafter"/>
</dbReference>
<evidence type="ECO:0000313" key="12">
    <source>
        <dbReference type="Proteomes" id="UP000029844"/>
    </source>
</evidence>
<evidence type="ECO:0000313" key="14">
    <source>
        <dbReference type="Proteomes" id="UP000546244"/>
    </source>
</evidence>
<evidence type="ECO:0000313" key="10">
    <source>
        <dbReference type="EMBL" id="MBC1561278.1"/>
    </source>
</evidence>
<evidence type="ECO:0000256" key="2">
    <source>
        <dbReference type="ARBA" id="ARBA00006683"/>
    </source>
</evidence>
<keyword evidence="12" id="KW-1185">Reference proteome</keyword>
<reference evidence="9 12" key="1">
    <citation type="submission" date="2014-05" db="EMBL/GenBank/DDBJ databases">
        <title>Novel Listeriaceae from food processing environments.</title>
        <authorList>
            <person name="den Bakker H.C."/>
        </authorList>
    </citation>
    <scope>NUCLEOTIDE SEQUENCE [LARGE SCALE GENOMIC DNA]</scope>
    <source>
        <strain evidence="9 12">FSL A5-0281</strain>
    </source>
</reference>
<dbReference type="InterPro" id="IPR050445">
    <property type="entry name" value="Bact_polysacc_biosynth/exp"/>
</dbReference>
<evidence type="ECO:0000256" key="3">
    <source>
        <dbReference type="ARBA" id="ARBA00022475"/>
    </source>
</evidence>
<dbReference type="RefSeq" id="WP_036084273.1">
    <property type="nucleotide sequence ID" value="NZ_CBCSHQ010000001.1"/>
</dbReference>
<comment type="similarity">
    <text evidence="2">Belongs to the CpsC/CapA family.</text>
</comment>
<feature type="domain" description="Polysaccharide chain length determinant N-terminal" evidence="8">
    <location>
        <begin position="3"/>
        <end position="96"/>
    </location>
</feature>
<dbReference type="PANTHER" id="PTHR32309:SF13">
    <property type="entry name" value="FERRIC ENTEROBACTIN TRANSPORT PROTEIN FEPE"/>
    <property type="match status" value="1"/>
</dbReference>
<evidence type="ECO:0000256" key="5">
    <source>
        <dbReference type="ARBA" id="ARBA00022989"/>
    </source>
</evidence>
<evidence type="ECO:0000313" key="11">
    <source>
        <dbReference type="EMBL" id="MBC2371187.1"/>
    </source>
</evidence>
<dbReference type="GO" id="GO:0005886">
    <property type="term" value="C:plasma membrane"/>
    <property type="evidence" value="ECO:0007669"/>
    <property type="project" value="UniProtKB-SubCell"/>
</dbReference>
<evidence type="ECO:0000259" key="8">
    <source>
        <dbReference type="Pfam" id="PF02706"/>
    </source>
</evidence>
<evidence type="ECO:0000313" key="9">
    <source>
        <dbReference type="EMBL" id="KGL42538.1"/>
    </source>
</evidence>
<dbReference type="Proteomes" id="UP000541955">
    <property type="component" value="Unassembled WGS sequence"/>
</dbReference>
<feature type="transmembrane region" description="Helical" evidence="7">
    <location>
        <begin position="176"/>
        <end position="200"/>
    </location>
</feature>
<reference evidence="13 14" key="2">
    <citation type="submission" date="2020-03" db="EMBL/GenBank/DDBJ databases">
        <title>Soil Listeria distribution.</title>
        <authorList>
            <person name="Liao J."/>
            <person name="Wiedmann M."/>
        </authorList>
    </citation>
    <scope>NUCLEOTIDE SEQUENCE [LARGE SCALE GENOMIC DNA]</scope>
    <source>
        <strain evidence="10 13">FSL L7-1387</strain>
        <strain evidence="11 14">FSL L7-1850</strain>
    </source>
</reference>
<dbReference type="Proteomes" id="UP000029844">
    <property type="component" value="Unassembled WGS sequence"/>
</dbReference>
<keyword evidence="4 7" id="KW-0812">Transmembrane</keyword>
<evidence type="ECO:0000256" key="6">
    <source>
        <dbReference type="ARBA" id="ARBA00023136"/>
    </source>
</evidence>
<comment type="caution">
    <text evidence="9">The sequence shown here is derived from an EMBL/GenBank/DDBJ whole genome shotgun (WGS) entry which is preliminary data.</text>
</comment>
<evidence type="ECO:0000256" key="4">
    <source>
        <dbReference type="ARBA" id="ARBA00022692"/>
    </source>
</evidence>
<keyword evidence="3" id="KW-1003">Cell membrane</keyword>
<keyword evidence="5 7" id="KW-1133">Transmembrane helix</keyword>
<protein>
    <submittedName>
        <fullName evidence="10">Capsular biosynthesis protein</fullName>
    </submittedName>
</protein>
<gene>
    <name evidence="9" type="ORF">EP57_03500</name>
    <name evidence="10" type="ORF">HB902_04290</name>
    <name evidence="11" type="ORF">HBP98_04105</name>
</gene>
<keyword evidence="6 7" id="KW-0472">Membrane</keyword>
<dbReference type="OrthoDB" id="2360475at2"/>
<dbReference type="Proteomes" id="UP000546244">
    <property type="component" value="Unassembled WGS sequence"/>
</dbReference>
<dbReference type="Pfam" id="PF02706">
    <property type="entry name" value="Wzz"/>
    <property type="match status" value="1"/>
</dbReference>
<feature type="transmembrane region" description="Helical" evidence="7">
    <location>
        <begin position="18"/>
        <end position="40"/>
    </location>
</feature>
<dbReference type="PANTHER" id="PTHR32309">
    <property type="entry name" value="TYROSINE-PROTEIN KINASE"/>
    <property type="match status" value="1"/>
</dbReference>
<name>A0A099WDF4_9LIST</name>
<comment type="subcellular location">
    <subcellularLocation>
        <location evidence="1">Cell membrane</location>
        <topology evidence="1">Multi-pass membrane protein</topology>
    </subcellularLocation>
</comment>
<dbReference type="eggNOG" id="COG3944">
    <property type="taxonomic scope" value="Bacteria"/>
</dbReference>
<evidence type="ECO:0000256" key="1">
    <source>
        <dbReference type="ARBA" id="ARBA00004651"/>
    </source>
</evidence>
<sequence length="231" mass="24706">MKETISIKMIFTIIKRHLVLIISTAVVGMMVAGAALVFLVTPMYEARTQILVTQSAQTEMNSNIQTSEVQANIQLVNTYTALLKSPRILDDVARNLDGNFTAGQLMSKITVASEHNSQVINVSVTDPNQAVAAEIANEIAASFAKITPNVMNVNNIEILAKATALENPKPVSPSSIIFIGGGAAGGMVIGFAIMIIRVIFNTRFKDESDVLDELGIPLLGNIAKIPGQKSL</sequence>
<organism evidence="9 12">
    <name type="scientific">Listeria booriae</name>
    <dbReference type="NCBI Taxonomy" id="1552123"/>
    <lineage>
        <taxon>Bacteria</taxon>
        <taxon>Bacillati</taxon>
        <taxon>Bacillota</taxon>
        <taxon>Bacilli</taxon>
        <taxon>Bacillales</taxon>
        <taxon>Listeriaceae</taxon>
        <taxon>Listeria</taxon>
    </lineage>
</organism>
<dbReference type="AlphaFoldDB" id="A0A099WDF4"/>
<evidence type="ECO:0000256" key="7">
    <source>
        <dbReference type="SAM" id="Phobius"/>
    </source>
</evidence>
<dbReference type="STRING" id="1552123.EP57_03500"/>